<proteinExistence type="predicted"/>
<keyword evidence="8" id="KW-1185">Reference proteome</keyword>
<evidence type="ECO:0000256" key="6">
    <source>
        <dbReference type="SAM" id="Phobius"/>
    </source>
</evidence>
<name>A0A0S3QUJ8_THET7</name>
<evidence type="ECO:0000256" key="4">
    <source>
        <dbReference type="ARBA" id="ARBA00022989"/>
    </source>
</evidence>
<evidence type="ECO:0000256" key="2">
    <source>
        <dbReference type="ARBA" id="ARBA00022475"/>
    </source>
</evidence>
<dbReference type="Proteomes" id="UP000063234">
    <property type="component" value="Chromosome"/>
</dbReference>
<dbReference type="EMBL" id="AP013035">
    <property type="protein sequence ID" value="BAT71975.1"/>
    <property type="molecule type" value="Genomic_DNA"/>
</dbReference>
<evidence type="ECO:0000313" key="8">
    <source>
        <dbReference type="Proteomes" id="UP000063234"/>
    </source>
</evidence>
<keyword evidence="4 6" id="KW-1133">Transmembrane helix</keyword>
<dbReference type="Pfam" id="PF06146">
    <property type="entry name" value="PsiE"/>
    <property type="match status" value="1"/>
</dbReference>
<dbReference type="RefSeq" id="WP_068549965.1">
    <property type="nucleotide sequence ID" value="NZ_AP013035.1"/>
</dbReference>
<feature type="transmembrane region" description="Helical" evidence="6">
    <location>
        <begin position="93"/>
        <end position="111"/>
    </location>
</feature>
<reference evidence="8" key="1">
    <citation type="journal article" date="2018" name="Science">
        <title>A primordial and reversible TCA cycle in a facultatively chemolithoautotrophic thermophile.</title>
        <authorList>
            <person name="Nunoura T."/>
            <person name="Chikaraishi Y."/>
            <person name="Izaki R."/>
            <person name="Suwa T."/>
            <person name="Sato T."/>
            <person name="Harada T."/>
            <person name="Mori K."/>
            <person name="Kato Y."/>
            <person name="Miyazaki M."/>
            <person name="Shimamura S."/>
            <person name="Yanagawa K."/>
            <person name="Shuto A."/>
            <person name="Ohkouchi N."/>
            <person name="Fujita N."/>
            <person name="Takaki Y."/>
            <person name="Atomi H."/>
            <person name="Takai K."/>
        </authorList>
    </citation>
    <scope>NUCLEOTIDE SEQUENCE [LARGE SCALE GENOMIC DNA]</scope>
    <source>
        <strain evidence="8">DSM 17441 / JCM 13301 / NBRC 103674 / ABI70S6</strain>
    </source>
</reference>
<dbReference type="AlphaFoldDB" id="A0A0S3QUJ8"/>
<feature type="transmembrane region" description="Helical" evidence="6">
    <location>
        <begin position="123"/>
        <end position="147"/>
    </location>
</feature>
<evidence type="ECO:0000256" key="5">
    <source>
        <dbReference type="ARBA" id="ARBA00023136"/>
    </source>
</evidence>
<organism evidence="7 8">
    <name type="scientific">Thermosulfidibacter takaii (strain DSM 17441 / JCM 13301 / NBRC 103674 / ABI70S6)</name>
    <dbReference type="NCBI Taxonomy" id="1298851"/>
    <lineage>
        <taxon>Bacteria</taxon>
        <taxon>Pseudomonadati</taxon>
        <taxon>Thermosulfidibacterota</taxon>
        <taxon>Thermosulfidibacteria</taxon>
        <taxon>Thermosulfidibacterales</taxon>
        <taxon>Thermosulfidibacteraceae</taxon>
    </lineage>
</organism>
<keyword evidence="3 6" id="KW-0812">Transmembrane</keyword>
<evidence type="ECO:0000256" key="1">
    <source>
        <dbReference type="ARBA" id="ARBA00004651"/>
    </source>
</evidence>
<accession>A0A0S3QUJ8</accession>
<dbReference type="STRING" id="1298851.TST_1183"/>
<gene>
    <name evidence="7" type="ORF">TST_1183</name>
</gene>
<keyword evidence="2" id="KW-1003">Cell membrane</keyword>
<evidence type="ECO:0008006" key="9">
    <source>
        <dbReference type="Google" id="ProtNLM"/>
    </source>
</evidence>
<comment type="subcellular location">
    <subcellularLocation>
        <location evidence="1">Cell membrane</location>
        <topology evidence="1">Multi-pass membrane protein</topology>
    </subcellularLocation>
</comment>
<evidence type="ECO:0000313" key="7">
    <source>
        <dbReference type="EMBL" id="BAT71975.1"/>
    </source>
</evidence>
<protein>
    <recommendedName>
        <fullName evidence="9">Phosphate-starvation-inducible E-like protein</fullName>
    </recommendedName>
</protein>
<feature type="transmembrane region" description="Helical" evidence="6">
    <location>
        <begin position="21"/>
        <end position="46"/>
    </location>
</feature>
<evidence type="ECO:0000256" key="3">
    <source>
        <dbReference type="ARBA" id="ARBA00022692"/>
    </source>
</evidence>
<dbReference type="KEGG" id="ttk:TST_1183"/>
<keyword evidence="5 6" id="KW-0472">Membrane</keyword>
<dbReference type="InterPro" id="IPR020948">
    <property type="entry name" value="P_starv_induced_PsiE-like"/>
</dbReference>
<dbReference type="GO" id="GO:0005886">
    <property type="term" value="C:plasma membrane"/>
    <property type="evidence" value="ECO:0007669"/>
    <property type="project" value="UniProtKB-SubCell"/>
</dbReference>
<feature type="transmembrane region" description="Helical" evidence="6">
    <location>
        <begin position="66"/>
        <end position="86"/>
    </location>
</feature>
<sequence length="154" mass="17479">MNQEKIELTHEKRITKLIDNIETIIQISIAFCLLLIAGALLIYTVYHTAHELMVGKDVIHTFIKAIQDILLVIIILEILWTVVNFIESHAIPLEPFLIIAIISSVRGLILQSTKTIEAPSHEIYHIAVEIGIHGLSIVLLVIALYILRKSRRYI</sequence>